<evidence type="ECO:0000256" key="1">
    <source>
        <dbReference type="ARBA" id="ARBA00004653"/>
    </source>
</evidence>
<keyword evidence="6 9" id="KW-1133">Transmembrane helix</keyword>
<comment type="caution">
    <text evidence="10">The sequence shown here is derived from an EMBL/GenBank/DDBJ whole genome shotgun (WGS) entry which is preliminary data.</text>
</comment>
<keyword evidence="3" id="KW-0813">Transport</keyword>
<dbReference type="GO" id="GO:0005802">
    <property type="term" value="C:trans-Golgi network"/>
    <property type="evidence" value="ECO:0007669"/>
    <property type="project" value="TreeGrafter"/>
</dbReference>
<dbReference type="GO" id="GO:0043001">
    <property type="term" value="P:Golgi to plasma membrane protein transport"/>
    <property type="evidence" value="ECO:0007669"/>
    <property type="project" value="TreeGrafter"/>
</dbReference>
<dbReference type="EMBL" id="JABANO010012238">
    <property type="protein sequence ID" value="KAF4742141.1"/>
    <property type="molecule type" value="Genomic_DNA"/>
</dbReference>
<protein>
    <submittedName>
        <fullName evidence="10">Uncharacterized protein</fullName>
    </submittedName>
</protein>
<evidence type="ECO:0000256" key="9">
    <source>
        <dbReference type="SAM" id="Phobius"/>
    </source>
</evidence>
<evidence type="ECO:0000256" key="2">
    <source>
        <dbReference type="ARBA" id="ARBA00008160"/>
    </source>
</evidence>
<keyword evidence="11" id="KW-1185">Reference proteome</keyword>
<evidence type="ECO:0000256" key="7">
    <source>
        <dbReference type="ARBA" id="ARBA00023034"/>
    </source>
</evidence>
<sequence length="657" mass="75043">DNVGFGDTESTIMTTVLVLMSPLMSIVLTYIVERAKKCLDFVVTYHVWHLTSTWIQMGRIPSYFSWWLWHVAAATITVLLGEYLCMQLETREISLGGGNAVLEREEAAAAARQFGQPKHSADGPSAGGTEPPFVISRVVRQLYDMSALKLSTIGIGLGCTICLWDCYYQEDRASCHSYKDAIKEWWALRGAQCFGFLASKLFYSECRDFARTQEYMRMLNGKSDGVDADNYENLSRVRWMRRGWMLMDKWRYWRNLGLVFDNIDHRYPRAVSHLRRIALVPGGSRLYISCEKNPSSWLYTEPISSRFIQDGALDLFDNLIKEKKRLDIRNCRLFDRERKPVLSKVLRAEIEAHGLYLAAPKRARLMNLTIPHKAGDPEKPIKLDLLFPKLSLLIDTSVVADENSKEKFMAMTEERAPVYAPFLFTGSELFPEYIVGINLSDQWRQFVMDPTLGEYIFRKADSDEVVEYSDLAPGNSYRVTLKAWKTKLGHLAETDLPFALRLVGFTESPLGDHAGAPIVEVTSDKREPGDPSAAQLARAWRWYVELTVSEKNLLWGIQGGGGSLVGPAATVPILVVMGSVIGAYKYVDKQANRTSDHLEITYYKVDRSKVKEFEAAWNEAARLAQRQRGYEWTRMYKAIAWEQSPFQYLCMRMWSQK</sequence>
<dbReference type="AlphaFoldDB" id="A0A7J6TB38"/>
<evidence type="ECO:0000256" key="6">
    <source>
        <dbReference type="ARBA" id="ARBA00022989"/>
    </source>
</evidence>
<organism evidence="10 11">
    <name type="scientific">Perkinsus olseni</name>
    <name type="common">Perkinsus atlanticus</name>
    <dbReference type="NCBI Taxonomy" id="32597"/>
    <lineage>
        <taxon>Eukaryota</taxon>
        <taxon>Sar</taxon>
        <taxon>Alveolata</taxon>
        <taxon>Perkinsozoa</taxon>
        <taxon>Perkinsea</taxon>
        <taxon>Perkinsida</taxon>
        <taxon>Perkinsidae</taxon>
        <taxon>Perkinsus</taxon>
    </lineage>
</organism>
<reference evidence="10 11" key="1">
    <citation type="submission" date="2020-04" db="EMBL/GenBank/DDBJ databases">
        <title>Perkinsus olseni comparative genomics.</title>
        <authorList>
            <person name="Bogema D.R."/>
        </authorList>
    </citation>
    <scope>NUCLEOTIDE SEQUENCE [LARGE SCALE GENOMIC DNA]</scope>
    <source>
        <strain evidence="10 11">ATCC PRA-207</strain>
    </source>
</reference>
<dbReference type="PANTHER" id="PTHR12952:SF0">
    <property type="entry name" value="PROTEIN SYS1 HOMOLOG"/>
    <property type="match status" value="1"/>
</dbReference>
<dbReference type="GO" id="GO:0034067">
    <property type="term" value="P:protein localization to Golgi apparatus"/>
    <property type="evidence" value="ECO:0007669"/>
    <property type="project" value="TreeGrafter"/>
</dbReference>
<comment type="similarity">
    <text evidence="2">Belongs to the SYS1 family.</text>
</comment>
<proteinExistence type="inferred from homology"/>
<dbReference type="GO" id="GO:0000139">
    <property type="term" value="C:Golgi membrane"/>
    <property type="evidence" value="ECO:0007669"/>
    <property type="project" value="UniProtKB-SubCell"/>
</dbReference>
<dbReference type="PANTHER" id="PTHR12952">
    <property type="entry name" value="SYS1"/>
    <property type="match status" value="1"/>
</dbReference>
<name>A0A7J6TB38_PEROL</name>
<accession>A0A7J6TB38</accession>
<dbReference type="GO" id="GO:0005829">
    <property type="term" value="C:cytosol"/>
    <property type="evidence" value="ECO:0007669"/>
    <property type="project" value="GOC"/>
</dbReference>
<dbReference type="Pfam" id="PF09801">
    <property type="entry name" value="SYS1"/>
    <property type="match status" value="1"/>
</dbReference>
<gene>
    <name evidence="10" type="ORF">FOZ63_028314</name>
</gene>
<dbReference type="InterPro" id="IPR019185">
    <property type="entry name" value="Integral_membrane_SYS1-rel"/>
</dbReference>
<comment type="subcellular location">
    <subcellularLocation>
        <location evidence="1">Golgi apparatus membrane</location>
        <topology evidence="1">Multi-pass membrane protein</topology>
    </subcellularLocation>
</comment>
<keyword evidence="7" id="KW-0333">Golgi apparatus</keyword>
<keyword evidence="8 9" id="KW-0472">Membrane</keyword>
<feature type="transmembrane region" description="Helical" evidence="9">
    <location>
        <begin position="12"/>
        <end position="31"/>
    </location>
</feature>
<evidence type="ECO:0000256" key="8">
    <source>
        <dbReference type="ARBA" id="ARBA00023136"/>
    </source>
</evidence>
<evidence type="ECO:0000256" key="5">
    <source>
        <dbReference type="ARBA" id="ARBA00022927"/>
    </source>
</evidence>
<feature type="transmembrane region" description="Helical" evidence="9">
    <location>
        <begin position="67"/>
        <end position="85"/>
    </location>
</feature>
<evidence type="ECO:0000256" key="3">
    <source>
        <dbReference type="ARBA" id="ARBA00022448"/>
    </source>
</evidence>
<dbReference type="GO" id="GO:0006895">
    <property type="term" value="P:Golgi to endosome transport"/>
    <property type="evidence" value="ECO:0007669"/>
    <property type="project" value="TreeGrafter"/>
</dbReference>
<evidence type="ECO:0000256" key="4">
    <source>
        <dbReference type="ARBA" id="ARBA00022692"/>
    </source>
</evidence>
<keyword evidence="5" id="KW-0653">Protein transport</keyword>
<dbReference type="Proteomes" id="UP000553632">
    <property type="component" value="Unassembled WGS sequence"/>
</dbReference>
<evidence type="ECO:0000313" key="11">
    <source>
        <dbReference type="Proteomes" id="UP000553632"/>
    </source>
</evidence>
<feature type="non-terminal residue" evidence="10">
    <location>
        <position position="657"/>
    </location>
</feature>
<evidence type="ECO:0000313" key="10">
    <source>
        <dbReference type="EMBL" id="KAF4742141.1"/>
    </source>
</evidence>
<keyword evidence="4 9" id="KW-0812">Transmembrane</keyword>
<feature type="non-terminal residue" evidence="10">
    <location>
        <position position="1"/>
    </location>
</feature>